<dbReference type="GO" id="GO:0006457">
    <property type="term" value="P:protein folding"/>
    <property type="evidence" value="ECO:0007669"/>
    <property type="project" value="TreeGrafter"/>
</dbReference>
<feature type="region of interest" description="Disordered" evidence="10">
    <location>
        <begin position="127"/>
        <end position="219"/>
    </location>
</feature>
<dbReference type="Pfam" id="PF07904">
    <property type="entry name" value="Eaf7"/>
    <property type="match status" value="1"/>
</dbReference>
<dbReference type="Proteomes" id="UP000707451">
    <property type="component" value="Unassembled WGS sequence"/>
</dbReference>
<evidence type="ECO:0000256" key="10">
    <source>
        <dbReference type="SAM" id="MobiDB-lite"/>
    </source>
</evidence>
<evidence type="ECO:0000256" key="6">
    <source>
        <dbReference type="ARBA" id="ARBA00023157"/>
    </source>
</evidence>
<keyword evidence="8" id="KW-0676">Redox-active center</keyword>
<evidence type="ECO:0000259" key="11">
    <source>
        <dbReference type="PROSITE" id="PS51352"/>
    </source>
</evidence>
<gene>
    <name evidence="12" type="ORF">KI688_007178</name>
</gene>
<dbReference type="GO" id="GO:0003756">
    <property type="term" value="F:protein disulfide isomerase activity"/>
    <property type="evidence" value="ECO:0007669"/>
    <property type="project" value="UniProtKB-EC"/>
</dbReference>
<keyword evidence="7" id="KW-0413">Isomerase</keyword>
<dbReference type="InterPro" id="IPR051063">
    <property type="entry name" value="PDI"/>
</dbReference>
<dbReference type="EMBL" id="JAHRHY010000023">
    <property type="protein sequence ID" value="KAG9061599.1"/>
    <property type="molecule type" value="Genomic_DNA"/>
</dbReference>
<keyword evidence="4" id="KW-0732">Signal</keyword>
<dbReference type="Pfam" id="PF00085">
    <property type="entry name" value="Thioredoxin"/>
    <property type="match status" value="2"/>
</dbReference>
<evidence type="ECO:0000256" key="2">
    <source>
        <dbReference type="ARBA" id="ARBA00006347"/>
    </source>
</evidence>
<dbReference type="GO" id="GO:0005783">
    <property type="term" value="C:endoplasmic reticulum"/>
    <property type="evidence" value="ECO:0007669"/>
    <property type="project" value="InterPro"/>
</dbReference>
<proteinExistence type="inferred from homology"/>
<comment type="similarity">
    <text evidence="2 9">Belongs to the protein disulfide isomerase family.</text>
</comment>
<evidence type="ECO:0000256" key="8">
    <source>
        <dbReference type="ARBA" id="ARBA00023284"/>
    </source>
</evidence>
<dbReference type="Gene3D" id="1.20.1150.12">
    <property type="entry name" value="Endoplasmic reticulum resident protein 29, C-terminal domain"/>
    <property type="match status" value="1"/>
</dbReference>
<comment type="catalytic activity">
    <reaction evidence="1">
        <text>Catalyzes the rearrangement of -S-S- bonds in proteins.</text>
        <dbReference type="EC" id="5.3.4.1"/>
    </reaction>
</comment>
<keyword evidence="13" id="KW-1185">Reference proteome</keyword>
<evidence type="ECO:0000256" key="3">
    <source>
        <dbReference type="ARBA" id="ARBA00012723"/>
    </source>
</evidence>
<protein>
    <recommendedName>
        <fullName evidence="3">protein disulfide-isomerase</fullName>
        <ecNumber evidence="3">5.3.4.1</ecNumber>
    </recommendedName>
</protein>
<accession>A0A9P8BME4</accession>
<dbReference type="InterPro" id="IPR036249">
    <property type="entry name" value="Thioredoxin-like_sf"/>
</dbReference>
<dbReference type="InterPro" id="IPR013766">
    <property type="entry name" value="Thioredoxin_domain"/>
</dbReference>
<feature type="compositionally biased region" description="Polar residues" evidence="10">
    <location>
        <begin position="145"/>
        <end position="157"/>
    </location>
</feature>
<feature type="domain" description="Thioredoxin" evidence="11">
    <location>
        <begin position="301"/>
        <end position="436"/>
    </location>
</feature>
<dbReference type="InterPro" id="IPR005788">
    <property type="entry name" value="PDI_thioredoxin-like_dom"/>
</dbReference>
<dbReference type="Gene3D" id="3.40.30.10">
    <property type="entry name" value="Glutaredoxin"/>
    <property type="match status" value="2"/>
</dbReference>
<evidence type="ECO:0000256" key="1">
    <source>
        <dbReference type="ARBA" id="ARBA00001182"/>
    </source>
</evidence>
<dbReference type="Pfam" id="PF07749">
    <property type="entry name" value="ERp29"/>
    <property type="match status" value="1"/>
</dbReference>
<organism evidence="12 13">
    <name type="scientific">Linnemannia hyalina</name>
    <dbReference type="NCBI Taxonomy" id="64524"/>
    <lineage>
        <taxon>Eukaryota</taxon>
        <taxon>Fungi</taxon>
        <taxon>Fungi incertae sedis</taxon>
        <taxon>Mucoromycota</taxon>
        <taxon>Mortierellomycotina</taxon>
        <taxon>Mortierellomycetes</taxon>
        <taxon>Mortierellales</taxon>
        <taxon>Mortierellaceae</taxon>
        <taxon>Linnemannia</taxon>
    </lineage>
</organism>
<comment type="caution">
    <text evidence="12">The sequence shown here is derived from an EMBL/GenBank/DDBJ whole genome shotgun (WGS) entry which is preliminary data.</text>
</comment>
<feature type="domain" description="Thioredoxin" evidence="11">
    <location>
        <begin position="176"/>
        <end position="290"/>
    </location>
</feature>
<dbReference type="PROSITE" id="PS51352">
    <property type="entry name" value="THIOREDOXIN_2"/>
    <property type="match status" value="2"/>
</dbReference>
<feature type="compositionally biased region" description="Acidic residues" evidence="10">
    <location>
        <begin position="85"/>
        <end position="101"/>
    </location>
</feature>
<dbReference type="PANTHER" id="PTHR45672">
    <property type="entry name" value="PROTEIN DISULFIDE-ISOMERASE C17H9.14C-RELATED"/>
    <property type="match status" value="1"/>
</dbReference>
<feature type="region of interest" description="Disordered" evidence="10">
    <location>
        <begin position="76"/>
        <end position="106"/>
    </location>
</feature>
<dbReference type="InterPro" id="IPR036356">
    <property type="entry name" value="ERp29_C_sf"/>
</dbReference>
<reference evidence="12" key="1">
    <citation type="submission" date="2021-06" db="EMBL/GenBank/DDBJ databases">
        <title>Genome Sequence of Mortierella hyaline Strain SCG-10, a Cold-Adapted, Nitrate-Reducing Fungus Isolated from Soil in Minnesota, USA.</title>
        <authorList>
            <person name="Aldossari N."/>
        </authorList>
    </citation>
    <scope>NUCLEOTIDE SEQUENCE</scope>
    <source>
        <strain evidence="12">SCG-10</strain>
    </source>
</reference>
<name>A0A9P8BME4_9FUNG</name>
<keyword evidence="6" id="KW-1015">Disulfide bond</keyword>
<evidence type="ECO:0000256" key="5">
    <source>
        <dbReference type="ARBA" id="ARBA00022737"/>
    </source>
</evidence>
<dbReference type="CDD" id="cd02998">
    <property type="entry name" value="PDI_a_ERp38"/>
    <property type="match status" value="1"/>
</dbReference>
<dbReference type="GO" id="GO:0043189">
    <property type="term" value="C:H4/H2A histone acetyltransferase complex"/>
    <property type="evidence" value="ECO:0007669"/>
    <property type="project" value="InterPro"/>
</dbReference>
<dbReference type="SUPFAM" id="SSF47933">
    <property type="entry name" value="ERP29 C domain-like"/>
    <property type="match status" value="1"/>
</dbReference>
<evidence type="ECO:0000256" key="7">
    <source>
        <dbReference type="ARBA" id="ARBA00023235"/>
    </source>
</evidence>
<dbReference type="AlphaFoldDB" id="A0A9P8BME4"/>
<dbReference type="NCBIfam" id="TIGR01126">
    <property type="entry name" value="pdi_dom"/>
    <property type="match status" value="1"/>
</dbReference>
<dbReference type="EC" id="5.3.4.1" evidence="3"/>
<dbReference type="InterPro" id="IPR012423">
    <property type="entry name" value="Eaf7/MRGBP"/>
</dbReference>
<sequence length="564" mass="62689">MSSGDEQEMSGTESSWDESMEMALFYAAIKFKPVGMHKHFRMVNLHKHFNKHSPTPCTIAELWEKLGTMYDLQTLDEREDSGMFADEDEDEEEDSDEEEEKDFSFKNSEEFVLPLHDYDHLVTEVVVRDPSPSPMRTTRAHREGSQTPSVADSSRASSPEEDDMPRKKRSRAAKKSDVNETSSPRTSSTTTASSTRRATRAKAESAPVTTRGARKTAKKTLGSKPALVEFYAPWCGYCKNLEPIYAQLGEAFSTKKDKFLIAKADADSERTLASRFGIRGYPTIKWFPQGIDAVAEEYTGGRDLESLTEFVTKKTGVKGVVKKVVSAVVVVTDRDFEEKVLKSGKNVLVEFYAPWCGYCKNLAPTYEKLAADFANEKDVVVAKVDATVEQSVASKYGVTSYPTLKYFPSNSPSSPIEYYGGRSEKELVSFLNKHAGTARASGGKLLRTAGRIPALDTIASQFALSSSPEEKKTLMEMGKKAANESGDKNAKHYLRVFEKKAGEADEFIVAERKWLEKIMDEGKVSPIKLDEFAVRYNIISAFAAPAPPVQAAAEQVDDLERDEL</sequence>
<dbReference type="PROSITE" id="PS00194">
    <property type="entry name" value="THIOREDOXIN_1"/>
    <property type="match status" value="1"/>
</dbReference>
<dbReference type="InterPro" id="IPR011679">
    <property type="entry name" value="ERp29_C"/>
</dbReference>
<evidence type="ECO:0000313" key="13">
    <source>
        <dbReference type="Proteomes" id="UP000707451"/>
    </source>
</evidence>
<dbReference type="PANTHER" id="PTHR45672:SF11">
    <property type="entry name" value="PROTEIN DISULFIDE-ISOMERASE C17H9.14C"/>
    <property type="match status" value="1"/>
</dbReference>
<dbReference type="GO" id="GO:0006355">
    <property type="term" value="P:regulation of DNA-templated transcription"/>
    <property type="evidence" value="ECO:0007669"/>
    <property type="project" value="InterPro"/>
</dbReference>
<dbReference type="OrthoDB" id="10264505at2759"/>
<feature type="compositionally biased region" description="Low complexity" evidence="10">
    <location>
        <begin position="181"/>
        <end position="196"/>
    </location>
</feature>
<keyword evidence="5" id="KW-0677">Repeat</keyword>
<dbReference type="GO" id="GO:0005634">
    <property type="term" value="C:nucleus"/>
    <property type="evidence" value="ECO:0007669"/>
    <property type="project" value="InterPro"/>
</dbReference>
<dbReference type="SUPFAM" id="SSF52833">
    <property type="entry name" value="Thioredoxin-like"/>
    <property type="match status" value="2"/>
</dbReference>
<evidence type="ECO:0000256" key="4">
    <source>
        <dbReference type="ARBA" id="ARBA00022729"/>
    </source>
</evidence>
<dbReference type="PRINTS" id="PR00421">
    <property type="entry name" value="THIOREDOXIN"/>
</dbReference>
<evidence type="ECO:0000256" key="9">
    <source>
        <dbReference type="RuleBase" id="RU004208"/>
    </source>
</evidence>
<dbReference type="InterPro" id="IPR017937">
    <property type="entry name" value="Thioredoxin_CS"/>
</dbReference>
<evidence type="ECO:0000313" key="12">
    <source>
        <dbReference type="EMBL" id="KAG9061599.1"/>
    </source>
</evidence>
<dbReference type="FunFam" id="3.40.30.10:FF:000032">
    <property type="entry name" value="Protein disulfide-isomerase A6 homolog"/>
    <property type="match status" value="1"/>
</dbReference>